<dbReference type="Proteomes" id="UP000466307">
    <property type="component" value="Unassembled WGS sequence"/>
</dbReference>
<dbReference type="NCBIfam" id="TIGR00278">
    <property type="entry name" value="membrane protein insertion efficiency factor YidD"/>
    <property type="match status" value="1"/>
</dbReference>
<dbReference type="SMART" id="SM01234">
    <property type="entry name" value="Haemolytic"/>
    <property type="match status" value="1"/>
</dbReference>
<dbReference type="PANTHER" id="PTHR33383">
    <property type="entry name" value="MEMBRANE PROTEIN INSERTION EFFICIENCY FACTOR-RELATED"/>
    <property type="match status" value="1"/>
</dbReference>
<comment type="function">
    <text evidence="1">Could be involved in insertion of integral membrane proteins into the membrane.</text>
</comment>
<organism evidence="3 4">
    <name type="scientific">Gordonia desulfuricans</name>
    <dbReference type="NCBI Taxonomy" id="89051"/>
    <lineage>
        <taxon>Bacteria</taxon>
        <taxon>Bacillati</taxon>
        <taxon>Actinomycetota</taxon>
        <taxon>Actinomycetes</taxon>
        <taxon>Mycobacteriales</taxon>
        <taxon>Gordoniaceae</taxon>
        <taxon>Gordonia</taxon>
    </lineage>
</organism>
<keyword evidence="1" id="KW-1003">Cell membrane</keyword>
<feature type="compositionally biased region" description="Low complexity" evidence="2">
    <location>
        <begin position="1"/>
        <end position="23"/>
    </location>
</feature>
<protein>
    <recommendedName>
        <fullName evidence="1">Putative membrane protein insertion efficiency factor</fullName>
    </recommendedName>
</protein>
<evidence type="ECO:0000313" key="3">
    <source>
        <dbReference type="EMBL" id="NDK90152.1"/>
    </source>
</evidence>
<sequence>MTGTAPTRPPSATDPSSSDTDPAVTGTDRWAAVRRFLHLLPRRSVIFLIELYRTWISPMRLPTCRFEPTCSGYAVEALTRHGFFHGGALAVLRLLKCGPWHKPGYDPVPERGFRHPPQDPSVRSSWEDEADDDADPNRGPSEGDSVRASTEVRDF</sequence>
<dbReference type="Pfam" id="PF01809">
    <property type="entry name" value="YidD"/>
    <property type="match status" value="1"/>
</dbReference>
<dbReference type="GO" id="GO:0005886">
    <property type="term" value="C:plasma membrane"/>
    <property type="evidence" value="ECO:0007669"/>
    <property type="project" value="UniProtKB-SubCell"/>
</dbReference>
<feature type="region of interest" description="Disordered" evidence="2">
    <location>
        <begin position="106"/>
        <end position="155"/>
    </location>
</feature>
<feature type="region of interest" description="Disordered" evidence="2">
    <location>
        <begin position="1"/>
        <end position="24"/>
    </location>
</feature>
<keyword evidence="1" id="KW-0472">Membrane</keyword>
<reference evidence="3 4" key="1">
    <citation type="submission" date="2020-01" db="EMBL/GenBank/DDBJ databases">
        <title>Investigation of new actinobacteria for the biodesulphurisation of diesel fuel.</title>
        <authorList>
            <person name="Athi Narayanan S.M."/>
        </authorList>
    </citation>
    <scope>NUCLEOTIDE SEQUENCE [LARGE SCALE GENOMIC DNA]</scope>
    <source>
        <strain evidence="3 4">213E</strain>
    </source>
</reference>
<comment type="similarity">
    <text evidence="1">Belongs to the UPF0161 family.</text>
</comment>
<name>A0A7K3LPI0_9ACTN</name>
<feature type="compositionally biased region" description="Basic and acidic residues" evidence="2">
    <location>
        <begin position="108"/>
        <end position="117"/>
    </location>
</feature>
<evidence type="ECO:0000256" key="1">
    <source>
        <dbReference type="HAMAP-Rule" id="MF_00386"/>
    </source>
</evidence>
<keyword evidence="4" id="KW-1185">Reference proteome</keyword>
<comment type="subcellular location">
    <subcellularLocation>
        <location evidence="1">Cell membrane</location>
        <topology evidence="1">Peripheral membrane protein</topology>
        <orientation evidence="1">Cytoplasmic side</orientation>
    </subcellularLocation>
</comment>
<evidence type="ECO:0000256" key="2">
    <source>
        <dbReference type="SAM" id="MobiDB-lite"/>
    </source>
</evidence>
<dbReference type="PANTHER" id="PTHR33383:SF1">
    <property type="entry name" value="MEMBRANE PROTEIN INSERTION EFFICIENCY FACTOR-RELATED"/>
    <property type="match status" value="1"/>
</dbReference>
<gene>
    <name evidence="3" type="primary">yidD</name>
    <name evidence="3" type="ORF">GYA93_11235</name>
</gene>
<accession>A0A7K3LPI0</accession>
<dbReference type="HAMAP" id="MF_00386">
    <property type="entry name" value="UPF0161_YidD"/>
    <property type="match status" value="1"/>
</dbReference>
<dbReference type="InterPro" id="IPR002696">
    <property type="entry name" value="Membr_insert_effic_factor_YidD"/>
</dbReference>
<evidence type="ECO:0000313" key="4">
    <source>
        <dbReference type="Proteomes" id="UP000466307"/>
    </source>
</evidence>
<dbReference type="EMBL" id="JAADZU010000031">
    <property type="protein sequence ID" value="NDK90152.1"/>
    <property type="molecule type" value="Genomic_DNA"/>
</dbReference>
<proteinExistence type="inferred from homology"/>
<dbReference type="AlphaFoldDB" id="A0A7K3LPI0"/>
<comment type="caution">
    <text evidence="3">The sequence shown here is derived from an EMBL/GenBank/DDBJ whole genome shotgun (WGS) entry which is preliminary data.</text>
</comment>
<dbReference type="RefSeq" id="WP_083534374.1">
    <property type="nucleotide sequence ID" value="NZ_JAADZU010000031.1"/>
</dbReference>